<feature type="compositionally biased region" description="Basic and acidic residues" evidence="1">
    <location>
        <begin position="8"/>
        <end position="18"/>
    </location>
</feature>
<protein>
    <submittedName>
        <fullName evidence="2">Uncharacterized protein</fullName>
    </submittedName>
</protein>
<evidence type="ECO:0000313" key="3">
    <source>
        <dbReference type="Proteomes" id="UP000078200"/>
    </source>
</evidence>
<name>A0A1A9VT53_GLOAU</name>
<sequence>MNKFHSSGKGDQKRREARASYSVSSRKNLLSSSGSFLSLFIPHQVNDGKPFTKKLKIDIYRYAISLLNIPKD</sequence>
<dbReference type="VEuPathDB" id="VectorBase:GAUT046683"/>
<dbReference type="EnsemblMetazoa" id="GAUT046683-RA">
    <property type="protein sequence ID" value="GAUT046683-PA"/>
    <property type="gene ID" value="GAUT046683"/>
</dbReference>
<accession>A0A1A9VT53</accession>
<dbReference type="AlphaFoldDB" id="A0A1A9VT53"/>
<reference evidence="2" key="1">
    <citation type="submission" date="2020-05" db="UniProtKB">
        <authorList>
            <consortium name="EnsemblMetazoa"/>
        </authorList>
    </citation>
    <scope>IDENTIFICATION</scope>
    <source>
        <strain evidence="2">TTRI</strain>
    </source>
</reference>
<organism evidence="2 3">
    <name type="scientific">Glossina austeni</name>
    <name type="common">Savannah tsetse fly</name>
    <dbReference type="NCBI Taxonomy" id="7395"/>
    <lineage>
        <taxon>Eukaryota</taxon>
        <taxon>Metazoa</taxon>
        <taxon>Ecdysozoa</taxon>
        <taxon>Arthropoda</taxon>
        <taxon>Hexapoda</taxon>
        <taxon>Insecta</taxon>
        <taxon>Pterygota</taxon>
        <taxon>Neoptera</taxon>
        <taxon>Endopterygota</taxon>
        <taxon>Diptera</taxon>
        <taxon>Brachycera</taxon>
        <taxon>Muscomorpha</taxon>
        <taxon>Hippoboscoidea</taxon>
        <taxon>Glossinidae</taxon>
        <taxon>Glossina</taxon>
    </lineage>
</organism>
<evidence type="ECO:0000256" key="1">
    <source>
        <dbReference type="SAM" id="MobiDB-lite"/>
    </source>
</evidence>
<feature type="region of interest" description="Disordered" evidence="1">
    <location>
        <begin position="1"/>
        <end position="20"/>
    </location>
</feature>
<proteinExistence type="predicted"/>
<dbReference type="Proteomes" id="UP000078200">
    <property type="component" value="Unassembled WGS sequence"/>
</dbReference>
<evidence type="ECO:0000313" key="2">
    <source>
        <dbReference type="EnsemblMetazoa" id="GAUT046683-PA"/>
    </source>
</evidence>
<keyword evidence="3" id="KW-1185">Reference proteome</keyword>